<comment type="caution">
    <text evidence="2">The sequence shown here is derived from an EMBL/GenBank/DDBJ whole genome shotgun (WGS) entry which is preliminary data.</text>
</comment>
<evidence type="ECO:0000313" key="2">
    <source>
        <dbReference type="EMBL" id="CAF9904570.1"/>
    </source>
</evidence>
<organism evidence="2 3">
    <name type="scientific">Gomphillus americanus</name>
    <dbReference type="NCBI Taxonomy" id="1940652"/>
    <lineage>
        <taxon>Eukaryota</taxon>
        <taxon>Fungi</taxon>
        <taxon>Dikarya</taxon>
        <taxon>Ascomycota</taxon>
        <taxon>Pezizomycotina</taxon>
        <taxon>Lecanoromycetes</taxon>
        <taxon>OSLEUM clade</taxon>
        <taxon>Ostropomycetidae</taxon>
        <taxon>Ostropales</taxon>
        <taxon>Graphidaceae</taxon>
        <taxon>Gomphilloideae</taxon>
        <taxon>Gomphillus</taxon>
    </lineage>
</organism>
<feature type="region of interest" description="Disordered" evidence="1">
    <location>
        <begin position="42"/>
        <end position="97"/>
    </location>
</feature>
<keyword evidence="3" id="KW-1185">Reference proteome</keyword>
<accession>A0A8H3I2C1</accession>
<dbReference type="AlphaFoldDB" id="A0A8H3I2C1"/>
<feature type="compositionally biased region" description="Polar residues" evidence="1">
    <location>
        <begin position="42"/>
        <end position="58"/>
    </location>
</feature>
<evidence type="ECO:0000256" key="1">
    <source>
        <dbReference type="SAM" id="MobiDB-lite"/>
    </source>
</evidence>
<protein>
    <submittedName>
        <fullName evidence="2">Uncharacterized protein</fullName>
    </submittedName>
</protein>
<dbReference type="EMBL" id="CAJPDQ010000002">
    <property type="protein sequence ID" value="CAF9904570.1"/>
    <property type="molecule type" value="Genomic_DNA"/>
</dbReference>
<evidence type="ECO:0000313" key="3">
    <source>
        <dbReference type="Proteomes" id="UP000664169"/>
    </source>
</evidence>
<reference evidence="2" key="1">
    <citation type="submission" date="2021-03" db="EMBL/GenBank/DDBJ databases">
        <authorList>
            <person name="Tagirdzhanova G."/>
        </authorList>
    </citation>
    <scope>NUCLEOTIDE SEQUENCE</scope>
</reference>
<feature type="compositionally biased region" description="Polar residues" evidence="1">
    <location>
        <begin position="66"/>
        <end position="88"/>
    </location>
</feature>
<dbReference type="Proteomes" id="UP000664169">
    <property type="component" value="Unassembled WGS sequence"/>
</dbReference>
<sequence length="316" mass="35088">MESSITNNQALLNELGMTAHIPRRVSIPRKDGTLYSLRNHYSTTRDSLNSSRPKNQFLGQRRAPTRPSSALQDGPSTAFTPNNISTNDPPLAPEQPNCQDREEFIAERKRKTVSLLREIHQKEELRVAEVRNSNDSVTATSSSLVPQPPTQPVDQQNAIANTEPFEEQELRSTTAVTPDEDSVFLFEPLKLGPKTSNLYRRGSLLPVRQISSASEHSTASAASTCIELDGTPVSDVIELPASGTLGSCRPSYEYGDARFNTLPGESYPLTEYRIKTELPNIVPVTDHFFEIEQALKDLIRPDSDPRTGLPFRMTDP</sequence>
<gene>
    <name evidence="2" type="ORF">GOMPHAMPRED_002883</name>
</gene>
<proteinExistence type="predicted"/>
<name>A0A8H3I2C1_9LECA</name>